<dbReference type="AlphaFoldDB" id="A0A835VJA6"/>
<organism evidence="1 2">
    <name type="scientific">Vanilla planifolia</name>
    <name type="common">Vanilla</name>
    <dbReference type="NCBI Taxonomy" id="51239"/>
    <lineage>
        <taxon>Eukaryota</taxon>
        <taxon>Viridiplantae</taxon>
        <taxon>Streptophyta</taxon>
        <taxon>Embryophyta</taxon>
        <taxon>Tracheophyta</taxon>
        <taxon>Spermatophyta</taxon>
        <taxon>Magnoliopsida</taxon>
        <taxon>Liliopsida</taxon>
        <taxon>Asparagales</taxon>
        <taxon>Orchidaceae</taxon>
        <taxon>Vanilloideae</taxon>
        <taxon>Vanilleae</taxon>
        <taxon>Vanilla</taxon>
    </lineage>
</organism>
<dbReference type="Proteomes" id="UP000636800">
    <property type="component" value="Chromosome 1"/>
</dbReference>
<keyword evidence="2" id="KW-1185">Reference proteome</keyword>
<reference evidence="1 2" key="1">
    <citation type="journal article" date="2020" name="Nat. Food">
        <title>A phased Vanilla planifolia genome enables genetic improvement of flavour and production.</title>
        <authorList>
            <person name="Hasing T."/>
            <person name="Tang H."/>
            <person name="Brym M."/>
            <person name="Khazi F."/>
            <person name="Huang T."/>
            <person name="Chambers A.H."/>
        </authorList>
    </citation>
    <scope>NUCLEOTIDE SEQUENCE [LARGE SCALE GENOMIC DNA]</scope>
    <source>
        <tissue evidence="1">Leaf</tissue>
    </source>
</reference>
<sequence length="81" mass="9380">MAGRLSEEILHKSPIWFSKDFGISCCESQVWRTECQAAIAIPARWRCHPYSMLGGKSCKRPHFEEIIAILEMHRAGLMREF</sequence>
<name>A0A835VJA6_VANPL</name>
<dbReference type="EMBL" id="JADCNL010000001">
    <property type="protein sequence ID" value="KAG0499133.1"/>
    <property type="molecule type" value="Genomic_DNA"/>
</dbReference>
<protein>
    <submittedName>
        <fullName evidence="1">Uncharacterized protein</fullName>
    </submittedName>
</protein>
<gene>
    <name evidence="1" type="ORF">HPP92_003824</name>
</gene>
<proteinExistence type="predicted"/>
<evidence type="ECO:0000313" key="1">
    <source>
        <dbReference type="EMBL" id="KAG0499133.1"/>
    </source>
</evidence>
<evidence type="ECO:0000313" key="2">
    <source>
        <dbReference type="Proteomes" id="UP000636800"/>
    </source>
</evidence>
<comment type="caution">
    <text evidence="1">The sequence shown here is derived from an EMBL/GenBank/DDBJ whole genome shotgun (WGS) entry which is preliminary data.</text>
</comment>
<accession>A0A835VJA6</accession>